<accession>A0A6A5QXA8</accession>
<dbReference type="EMBL" id="ML979132">
    <property type="protein sequence ID" value="KAF1920062.1"/>
    <property type="molecule type" value="Genomic_DNA"/>
</dbReference>
<proteinExistence type="predicted"/>
<organism evidence="1 2">
    <name type="scientific">Ampelomyces quisqualis</name>
    <name type="common">Powdery mildew agent</name>
    <dbReference type="NCBI Taxonomy" id="50730"/>
    <lineage>
        <taxon>Eukaryota</taxon>
        <taxon>Fungi</taxon>
        <taxon>Dikarya</taxon>
        <taxon>Ascomycota</taxon>
        <taxon>Pezizomycotina</taxon>
        <taxon>Dothideomycetes</taxon>
        <taxon>Pleosporomycetidae</taxon>
        <taxon>Pleosporales</taxon>
        <taxon>Pleosporineae</taxon>
        <taxon>Phaeosphaeriaceae</taxon>
        <taxon>Ampelomyces</taxon>
    </lineage>
</organism>
<protein>
    <submittedName>
        <fullName evidence="1">Uncharacterized protein</fullName>
    </submittedName>
</protein>
<evidence type="ECO:0000313" key="2">
    <source>
        <dbReference type="Proteomes" id="UP000800096"/>
    </source>
</evidence>
<gene>
    <name evidence="1" type="ORF">BDU57DRAFT_2142</name>
</gene>
<dbReference type="PANTHER" id="PTHR38795:SF1">
    <property type="entry name" value="DUF6604 DOMAIN-CONTAINING PROTEIN"/>
    <property type="match status" value="1"/>
</dbReference>
<dbReference type="PANTHER" id="PTHR38795">
    <property type="entry name" value="DUF6604 DOMAIN-CONTAINING PROTEIN"/>
    <property type="match status" value="1"/>
</dbReference>
<evidence type="ECO:0000313" key="1">
    <source>
        <dbReference type="EMBL" id="KAF1920062.1"/>
    </source>
</evidence>
<dbReference type="Proteomes" id="UP000800096">
    <property type="component" value="Unassembled WGS sequence"/>
</dbReference>
<reference evidence="1" key="1">
    <citation type="journal article" date="2020" name="Stud. Mycol.">
        <title>101 Dothideomycetes genomes: a test case for predicting lifestyles and emergence of pathogens.</title>
        <authorList>
            <person name="Haridas S."/>
            <person name="Albert R."/>
            <person name="Binder M."/>
            <person name="Bloem J."/>
            <person name="Labutti K."/>
            <person name="Salamov A."/>
            <person name="Andreopoulos B."/>
            <person name="Baker S."/>
            <person name="Barry K."/>
            <person name="Bills G."/>
            <person name="Bluhm B."/>
            <person name="Cannon C."/>
            <person name="Castanera R."/>
            <person name="Culley D."/>
            <person name="Daum C."/>
            <person name="Ezra D."/>
            <person name="Gonzalez J."/>
            <person name="Henrissat B."/>
            <person name="Kuo A."/>
            <person name="Liang C."/>
            <person name="Lipzen A."/>
            <person name="Lutzoni F."/>
            <person name="Magnuson J."/>
            <person name="Mondo S."/>
            <person name="Nolan M."/>
            <person name="Ohm R."/>
            <person name="Pangilinan J."/>
            <person name="Park H.-J."/>
            <person name="Ramirez L."/>
            <person name="Alfaro M."/>
            <person name="Sun H."/>
            <person name="Tritt A."/>
            <person name="Yoshinaga Y."/>
            <person name="Zwiers L.-H."/>
            <person name="Turgeon B."/>
            <person name="Goodwin S."/>
            <person name="Spatafora J."/>
            <person name="Crous P."/>
            <person name="Grigoriev I."/>
        </authorList>
    </citation>
    <scope>NUCLEOTIDE SEQUENCE</scope>
    <source>
        <strain evidence="1">HMLAC05119</strain>
    </source>
</reference>
<keyword evidence="2" id="KW-1185">Reference proteome</keyword>
<sequence>MSTCISSRVLAKDFEPKRNLVPVGPAELKKTRGLMSYFYLEDTIAKYYGPHKKGDRWVRRHAVFNKLHQVSKHQLKDQQLADERKGTKHHNAMLFEWMSNKTAPQSSKNSLKKNPRIRVLEYNKVDDEYATLFRTMFSELHSNFDYLAFFLQANETVIRVCNEVLHDNALQLARCNDIQKAQNPDNFILITELFCALQNKPKDIKTKLKGGELSTEMVPLDQVKRIAGIIHKSFLRRAA</sequence>
<dbReference type="OrthoDB" id="5238236at2759"/>
<dbReference type="AlphaFoldDB" id="A0A6A5QXA8"/>
<name>A0A6A5QXA8_AMPQU</name>